<organism evidence="2 3">
    <name type="scientific">Herbaspirillum seropedicae (strain SmR1)</name>
    <dbReference type="NCBI Taxonomy" id="757424"/>
    <lineage>
        <taxon>Bacteria</taxon>
        <taxon>Pseudomonadati</taxon>
        <taxon>Pseudomonadota</taxon>
        <taxon>Betaproteobacteria</taxon>
        <taxon>Burkholderiales</taxon>
        <taxon>Oxalobacteraceae</taxon>
        <taxon>Herbaspirillum</taxon>
    </lineage>
</organism>
<dbReference type="AlphaFoldDB" id="D8IPR8"/>
<feature type="transmembrane region" description="Helical" evidence="1">
    <location>
        <begin position="48"/>
        <end position="71"/>
    </location>
</feature>
<reference evidence="2 3" key="1">
    <citation type="submission" date="2010-04" db="EMBL/GenBank/DDBJ databases">
        <title>The genome of Herbaspirillum seropedicae SmR1, an endophytic, nitrogen-fixing, plant-growth promoting beta-Proteobacteria.</title>
        <authorList>
            <person name="Pedrosa F.O."/>
            <person name="Monteiro R.A."/>
            <person name="Wassem R."/>
            <person name="Cruz L.M."/>
            <person name="Ayub R.A."/>
            <person name="Colauto N.B."/>
            <person name="Fernandez M.A."/>
            <person name="Fungaro M.H.P."/>
            <person name="Grisard E.C."/>
            <person name="Hungria M."/>
            <person name="Madeira H.M.F."/>
            <person name="Nodari R.O."/>
            <person name="Osaku C.A."/>
            <person name="Petzl-Erler M.L."/>
            <person name="Terenzi H."/>
            <person name="Vieira L.G.E."/>
            <person name="Almeida M.I.M."/>
            <person name="Alves L.R."/>
            <person name="Arantes O.M.N."/>
            <person name="Balsanelli E."/>
            <person name="Barcellos F.G."/>
            <person name="Baura V.A."/>
            <person name="Binde D.R."/>
            <person name="Campo R.J."/>
            <person name="Chubatsu L.S."/>
            <person name="Chueire L.M.O."/>
            <person name="Ciferri R.R."/>
            <person name="Correa L.C."/>
            <person name="da Conceicao Silva J.L."/>
            <person name="Dabul A.N.G."/>
            <person name="Dambros B.P."/>
            <person name="Faoro H."/>
            <person name="Favetti A."/>
            <person name="Friedermann G."/>
            <person name="Furlaneto M.C."/>
            <person name="Gasques L.S."/>
            <person name="Gimenes C.C.T."/>
            <person name="Gioppo N.M.R."/>
            <person name="Glienke-Blanco C."/>
            <person name="Godoy L.P."/>
            <person name="Guerra M.P."/>
            <person name="Karp S."/>
            <person name="Kava-Cordeiro V."/>
            <person name="Margarido V.P."/>
            <person name="Mathioni S.M."/>
            <person name="Menck-Soares M.A."/>
            <person name="Murace N.K."/>
            <person name="Nicolas M.F."/>
            <person name="Oliveira C.E.C."/>
            <person name="Pagnan N.A.B."/>
            <person name="Pamphile J.A."/>
            <person name="Patussi E.V."/>
            <person name="Pereira L.F.P."/>
            <person name="Pereira-Ferrari L."/>
            <person name="Pinto F.G.S."/>
            <person name="Precoma C."/>
            <person name="Prioli A.J."/>
            <person name="Prioli S.M.A.P."/>
            <person name="Raittz R.T."/>
            <person name="Ramos H.J.O."/>
            <person name="Ribeiro E.M.S.F."/>
            <person name="Rigo L.U."/>
            <person name="Rocha C.L.M.S.C."/>
            <person name="Rocha S.N."/>
            <person name="Santos K."/>
            <person name="Satori D."/>
            <person name="Silva A.G."/>
            <person name="Simao R.C.G."/>
            <person name="Soares M.A.M."/>
            <person name="Souza E.M."/>
            <person name="Steffens M.B.R."/>
            <person name="Steindel M."/>
            <person name="Tadra-Sfeir M.Z."/>
            <person name="Takahashi E.K."/>
            <person name="Torres R.A."/>
            <person name="Valle J.S."/>
            <person name="Vernal J.I."/>
            <person name="Vilas-Boas L.A."/>
            <person name="Watanabe M.A.E."/>
            <person name="Weiss V.A."/>
            <person name="Yates M.A."/>
            <person name="Souza E.M."/>
        </authorList>
    </citation>
    <scope>NUCLEOTIDE SEQUENCE [LARGE SCALE GENOMIC DNA]</scope>
    <source>
        <strain evidence="2 3">SmR1</strain>
    </source>
</reference>
<keyword evidence="1" id="KW-1133">Transmembrane helix</keyword>
<keyword evidence="1" id="KW-0472">Membrane</keyword>
<proteinExistence type="predicted"/>
<evidence type="ECO:0000256" key="1">
    <source>
        <dbReference type="SAM" id="Phobius"/>
    </source>
</evidence>
<protein>
    <recommendedName>
        <fullName evidence="4">Transmembrane protein</fullName>
    </recommendedName>
</protein>
<keyword evidence="1" id="KW-0812">Transmembrane</keyword>
<accession>D8IPR8</accession>
<gene>
    <name evidence="2" type="ordered locus">Hsero_3486</name>
</gene>
<name>D8IPR8_HERSS</name>
<keyword evidence="3" id="KW-1185">Reference proteome</keyword>
<dbReference type="Proteomes" id="UP000000329">
    <property type="component" value="Chromosome"/>
</dbReference>
<feature type="transmembrane region" description="Helical" evidence="1">
    <location>
        <begin position="83"/>
        <end position="100"/>
    </location>
</feature>
<sequence length="114" mass="12897">MRLPSKPLPTYSTWTLCNLAGMALYLLLASRIWPIDGEEGTPGGPGDAFYVFFVLWPFLLIILVMHVISFFRIIRTAEKRRSALLAWIIVAALWGGVLLIDQARHAYVISEEYS</sequence>
<dbReference type="EMBL" id="CP002039">
    <property type="protein sequence ID" value="ADJ64965.1"/>
    <property type="molecule type" value="Genomic_DNA"/>
</dbReference>
<evidence type="ECO:0000313" key="3">
    <source>
        <dbReference type="Proteomes" id="UP000000329"/>
    </source>
</evidence>
<dbReference type="HOGENOM" id="CLU_2044793_0_0_4"/>
<feature type="transmembrane region" description="Helical" evidence="1">
    <location>
        <begin position="12"/>
        <end position="33"/>
    </location>
</feature>
<dbReference type="KEGG" id="hse:Hsero_3486"/>
<evidence type="ECO:0008006" key="4">
    <source>
        <dbReference type="Google" id="ProtNLM"/>
    </source>
</evidence>
<evidence type="ECO:0000313" key="2">
    <source>
        <dbReference type="EMBL" id="ADJ64965.1"/>
    </source>
</evidence>
<dbReference type="STRING" id="757424.Hsero_3486"/>